<sequence length="115" mass="13207">MKDLGETNFILGIRILRNRNNKVILLSEASYIYKILERYAMTSLKKGNQPSILGFHLFLEDYPKTAEERENMRKVSFASVVGSLMYVMHTSRYLFCSGVDKSISTESRTKTLTNS</sequence>
<dbReference type="Proteomes" id="UP000325315">
    <property type="component" value="Unassembled WGS sequence"/>
</dbReference>
<keyword evidence="2" id="KW-1185">Reference proteome</keyword>
<reference evidence="2" key="1">
    <citation type="journal article" date="2019" name="Plant Biotechnol. J.">
        <title>Genome sequencing of the Australian wild diploid species Gossypium australe highlights disease resistance and delayed gland morphogenesis.</title>
        <authorList>
            <person name="Cai Y."/>
            <person name="Cai X."/>
            <person name="Wang Q."/>
            <person name="Wang P."/>
            <person name="Zhang Y."/>
            <person name="Cai C."/>
            <person name="Xu Y."/>
            <person name="Wang K."/>
            <person name="Zhou Z."/>
            <person name="Wang C."/>
            <person name="Geng S."/>
            <person name="Li B."/>
            <person name="Dong Q."/>
            <person name="Hou Y."/>
            <person name="Wang H."/>
            <person name="Ai P."/>
            <person name="Liu Z."/>
            <person name="Yi F."/>
            <person name="Sun M."/>
            <person name="An G."/>
            <person name="Cheng J."/>
            <person name="Zhang Y."/>
            <person name="Shi Q."/>
            <person name="Xie Y."/>
            <person name="Shi X."/>
            <person name="Chang Y."/>
            <person name="Huang F."/>
            <person name="Chen Y."/>
            <person name="Hong S."/>
            <person name="Mi L."/>
            <person name="Sun Q."/>
            <person name="Zhang L."/>
            <person name="Zhou B."/>
            <person name="Peng R."/>
            <person name="Zhang X."/>
            <person name="Liu F."/>
        </authorList>
    </citation>
    <scope>NUCLEOTIDE SEQUENCE [LARGE SCALE GENOMIC DNA]</scope>
    <source>
        <strain evidence="2">cv. PA1801</strain>
    </source>
</reference>
<name>A0A5B6UKJ9_9ROSI</name>
<organism evidence="1 2">
    <name type="scientific">Gossypium australe</name>
    <dbReference type="NCBI Taxonomy" id="47621"/>
    <lineage>
        <taxon>Eukaryota</taxon>
        <taxon>Viridiplantae</taxon>
        <taxon>Streptophyta</taxon>
        <taxon>Embryophyta</taxon>
        <taxon>Tracheophyta</taxon>
        <taxon>Spermatophyta</taxon>
        <taxon>Magnoliopsida</taxon>
        <taxon>eudicotyledons</taxon>
        <taxon>Gunneridae</taxon>
        <taxon>Pentapetalae</taxon>
        <taxon>rosids</taxon>
        <taxon>malvids</taxon>
        <taxon>Malvales</taxon>
        <taxon>Malvaceae</taxon>
        <taxon>Malvoideae</taxon>
        <taxon>Gossypium</taxon>
    </lineage>
</organism>
<evidence type="ECO:0000313" key="1">
    <source>
        <dbReference type="EMBL" id="KAA3454235.1"/>
    </source>
</evidence>
<dbReference type="OrthoDB" id="994562at2759"/>
<gene>
    <name evidence="1" type="ORF">EPI10_010184</name>
</gene>
<dbReference type="AlphaFoldDB" id="A0A5B6UKJ9"/>
<comment type="caution">
    <text evidence="1">The sequence shown here is derived from an EMBL/GenBank/DDBJ whole genome shotgun (WGS) entry which is preliminary data.</text>
</comment>
<accession>A0A5B6UKJ9</accession>
<evidence type="ECO:0000313" key="2">
    <source>
        <dbReference type="Proteomes" id="UP000325315"/>
    </source>
</evidence>
<proteinExistence type="predicted"/>
<protein>
    <submittedName>
        <fullName evidence="1">Gag/pol protein</fullName>
    </submittedName>
</protein>
<dbReference type="EMBL" id="SMMG02000013">
    <property type="protein sequence ID" value="KAA3454235.1"/>
    <property type="molecule type" value="Genomic_DNA"/>
</dbReference>